<reference evidence="16 17" key="1">
    <citation type="journal article" date="2018" name="Front. Microbiol.">
        <title>Genome-Wide Analysis of Corynespora cassiicola Leaf Fall Disease Putative Effectors.</title>
        <authorList>
            <person name="Lopez D."/>
            <person name="Ribeiro S."/>
            <person name="Label P."/>
            <person name="Fumanal B."/>
            <person name="Venisse J.S."/>
            <person name="Kohler A."/>
            <person name="de Oliveira R.R."/>
            <person name="Labutti K."/>
            <person name="Lipzen A."/>
            <person name="Lail K."/>
            <person name="Bauer D."/>
            <person name="Ohm R.A."/>
            <person name="Barry K.W."/>
            <person name="Spatafora J."/>
            <person name="Grigoriev I.V."/>
            <person name="Martin F.M."/>
            <person name="Pujade-Renaud V."/>
        </authorList>
    </citation>
    <scope>NUCLEOTIDE SEQUENCE [LARGE SCALE GENOMIC DNA]</scope>
    <source>
        <strain evidence="16 17">Philippines</strain>
    </source>
</reference>
<dbReference type="PANTHER" id="PTHR46911:SF1">
    <property type="entry name" value="2-ISOPROPYLMALATE SYNTHASE"/>
    <property type="match status" value="1"/>
</dbReference>
<organism evidence="16 17">
    <name type="scientific">Corynespora cassiicola Philippines</name>
    <dbReference type="NCBI Taxonomy" id="1448308"/>
    <lineage>
        <taxon>Eukaryota</taxon>
        <taxon>Fungi</taxon>
        <taxon>Dikarya</taxon>
        <taxon>Ascomycota</taxon>
        <taxon>Pezizomycotina</taxon>
        <taxon>Dothideomycetes</taxon>
        <taxon>Pleosporomycetidae</taxon>
        <taxon>Pleosporales</taxon>
        <taxon>Corynesporascaceae</taxon>
        <taxon>Corynespora</taxon>
    </lineage>
</organism>
<comment type="cofactor">
    <cofactor evidence="2">
        <name>a divalent metal cation</name>
        <dbReference type="ChEBI" id="CHEBI:60240"/>
    </cofactor>
</comment>
<evidence type="ECO:0000256" key="12">
    <source>
        <dbReference type="ARBA" id="ARBA00023128"/>
    </source>
</evidence>
<comment type="catalytic activity">
    <reaction evidence="1">
        <text>3-methyl-2-oxobutanoate + acetyl-CoA + H2O = (2S)-2-isopropylmalate + CoA + H(+)</text>
        <dbReference type="Rhea" id="RHEA:21524"/>
        <dbReference type="ChEBI" id="CHEBI:1178"/>
        <dbReference type="ChEBI" id="CHEBI:11851"/>
        <dbReference type="ChEBI" id="CHEBI:15377"/>
        <dbReference type="ChEBI" id="CHEBI:15378"/>
        <dbReference type="ChEBI" id="CHEBI:57287"/>
        <dbReference type="ChEBI" id="CHEBI:57288"/>
        <dbReference type="EC" id="2.3.3.13"/>
    </reaction>
</comment>
<dbReference type="SUPFAM" id="SSF51569">
    <property type="entry name" value="Aldolase"/>
    <property type="match status" value="1"/>
</dbReference>
<keyword evidence="10" id="KW-0808">Transferase</keyword>
<comment type="subunit">
    <text evidence="6">Homodimer.</text>
</comment>
<dbReference type="InterPro" id="IPR005668">
    <property type="entry name" value="IPM_Synthase"/>
</dbReference>
<keyword evidence="9" id="KW-0028">Amino-acid biosynthesis</keyword>
<evidence type="ECO:0000256" key="10">
    <source>
        <dbReference type="ARBA" id="ARBA00022679"/>
    </source>
</evidence>
<name>A0A2T2P9G4_CORCC</name>
<comment type="similarity">
    <text evidence="5">Belongs to the alpha-IPM synthase/homocitrate synthase family. LeuA type 2 subfamily.</text>
</comment>
<evidence type="ECO:0000256" key="3">
    <source>
        <dbReference type="ARBA" id="ARBA00004173"/>
    </source>
</evidence>
<evidence type="ECO:0000256" key="2">
    <source>
        <dbReference type="ARBA" id="ARBA00001968"/>
    </source>
</evidence>
<dbReference type="PANTHER" id="PTHR46911">
    <property type="match status" value="1"/>
</dbReference>
<dbReference type="InterPro" id="IPR039371">
    <property type="entry name" value="LeuA_N_DRE-TIM"/>
</dbReference>
<evidence type="ECO:0000313" key="16">
    <source>
        <dbReference type="EMBL" id="PSN74285.1"/>
    </source>
</evidence>
<dbReference type="InterPro" id="IPR013785">
    <property type="entry name" value="Aldolase_TIM"/>
</dbReference>
<keyword evidence="8" id="KW-0432">Leucine biosynthesis</keyword>
<dbReference type="Pfam" id="PF08502">
    <property type="entry name" value="LeuA_dimer"/>
    <property type="match status" value="1"/>
</dbReference>
<protein>
    <recommendedName>
        <fullName evidence="7">2-isopropylmalate synthase</fullName>
        <ecNumber evidence="7">2.3.3.13</ecNumber>
    </recommendedName>
</protein>
<dbReference type="AlphaFoldDB" id="A0A2T2P9G4"/>
<dbReference type="GO" id="GO:0005739">
    <property type="term" value="C:mitochondrion"/>
    <property type="evidence" value="ECO:0007669"/>
    <property type="project" value="UniProtKB-SubCell"/>
</dbReference>
<keyword evidence="17" id="KW-1185">Reference proteome</keyword>
<feature type="compositionally biased region" description="Polar residues" evidence="14">
    <location>
        <begin position="594"/>
        <end position="605"/>
    </location>
</feature>
<dbReference type="SMART" id="SM00917">
    <property type="entry name" value="LeuA_dimer"/>
    <property type="match status" value="1"/>
</dbReference>
<dbReference type="InterPro" id="IPR013709">
    <property type="entry name" value="2-isopropylmalate_synth_dimer"/>
</dbReference>
<evidence type="ECO:0000259" key="15">
    <source>
        <dbReference type="PROSITE" id="PS50991"/>
    </source>
</evidence>
<dbReference type="Pfam" id="PF00682">
    <property type="entry name" value="HMGL-like"/>
    <property type="match status" value="1"/>
</dbReference>
<dbReference type="PROSITE" id="PS00815">
    <property type="entry name" value="AIPM_HOMOCIT_SYNTH_1"/>
    <property type="match status" value="1"/>
</dbReference>
<dbReference type="Proteomes" id="UP000240883">
    <property type="component" value="Unassembled WGS sequence"/>
</dbReference>
<dbReference type="EMBL" id="KZ678128">
    <property type="protein sequence ID" value="PSN74285.1"/>
    <property type="molecule type" value="Genomic_DNA"/>
</dbReference>
<evidence type="ECO:0000256" key="5">
    <source>
        <dbReference type="ARBA" id="ARBA00009767"/>
    </source>
</evidence>
<evidence type="ECO:0000256" key="6">
    <source>
        <dbReference type="ARBA" id="ARBA00011738"/>
    </source>
</evidence>
<dbReference type="Gene3D" id="3.20.20.70">
    <property type="entry name" value="Aldolase class I"/>
    <property type="match status" value="1"/>
</dbReference>
<accession>A0A2T2P9G4</accession>
<evidence type="ECO:0000256" key="13">
    <source>
        <dbReference type="ARBA" id="ARBA00023304"/>
    </source>
</evidence>
<dbReference type="HAMAP" id="MF_00572">
    <property type="entry name" value="LeuA_type2"/>
    <property type="match status" value="1"/>
</dbReference>
<dbReference type="Gene3D" id="3.30.160.270">
    <property type="match status" value="1"/>
</dbReference>
<dbReference type="PROSITE" id="PS00816">
    <property type="entry name" value="AIPM_HOMOCIT_SYNTH_2"/>
    <property type="match status" value="1"/>
</dbReference>
<dbReference type="FunFam" id="3.20.20.70:FF:000045">
    <property type="entry name" value="2-isopropylmalate synthase"/>
    <property type="match status" value="1"/>
</dbReference>
<proteinExistence type="inferred from homology"/>
<dbReference type="InterPro" id="IPR054692">
    <property type="entry name" value="LeuA-like_post-cat"/>
</dbReference>
<dbReference type="Pfam" id="PF22615">
    <property type="entry name" value="IPMS_D2"/>
    <property type="match status" value="1"/>
</dbReference>
<evidence type="ECO:0000256" key="7">
    <source>
        <dbReference type="ARBA" id="ARBA00012973"/>
    </source>
</evidence>
<comment type="subcellular location">
    <subcellularLocation>
        <location evidence="3">Mitochondrion</location>
    </subcellularLocation>
</comment>
<dbReference type="GO" id="GO:0003852">
    <property type="term" value="F:2-isopropylmalate synthase activity"/>
    <property type="evidence" value="ECO:0007669"/>
    <property type="project" value="UniProtKB-EC"/>
</dbReference>
<dbReference type="NCBIfam" id="TIGR00970">
    <property type="entry name" value="leuA_yeast"/>
    <property type="match status" value="1"/>
</dbReference>
<dbReference type="SUPFAM" id="SSF110921">
    <property type="entry name" value="2-isopropylmalate synthase LeuA, allosteric (dimerisation) domain"/>
    <property type="match status" value="1"/>
</dbReference>
<feature type="domain" description="Pyruvate carboxyltransferase" evidence="15">
    <location>
        <begin position="33"/>
        <end position="311"/>
    </location>
</feature>
<evidence type="ECO:0000313" key="17">
    <source>
        <dbReference type="Proteomes" id="UP000240883"/>
    </source>
</evidence>
<keyword evidence="12" id="KW-0496">Mitochondrion</keyword>
<dbReference type="FunFam" id="3.30.160.270:FF:000002">
    <property type="entry name" value="2-isopropylmalate synthase"/>
    <property type="match status" value="1"/>
</dbReference>
<feature type="region of interest" description="Disordered" evidence="14">
    <location>
        <begin position="581"/>
        <end position="628"/>
    </location>
</feature>
<evidence type="ECO:0000256" key="4">
    <source>
        <dbReference type="ARBA" id="ARBA00004689"/>
    </source>
</evidence>
<evidence type="ECO:0000256" key="1">
    <source>
        <dbReference type="ARBA" id="ARBA00000064"/>
    </source>
</evidence>
<dbReference type="OrthoDB" id="418791at2759"/>
<dbReference type="SUPFAM" id="SSF89000">
    <property type="entry name" value="post-HMGL domain-like"/>
    <property type="match status" value="1"/>
</dbReference>
<gene>
    <name evidence="16" type="ORF">BS50DRAFT_12597</name>
</gene>
<dbReference type="InterPro" id="IPR036230">
    <property type="entry name" value="LeuA_allosteric_dom_sf"/>
</dbReference>
<dbReference type="InterPro" id="IPR000891">
    <property type="entry name" value="PYR_CT"/>
</dbReference>
<dbReference type="EC" id="2.3.3.13" evidence="7"/>
<dbReference type="InterPro" id="IPR002034">
    <property type="entry name" value="AIPM/Hcit_synth_CS"/>
</dbReference>
<evidence type="ECO:0000256" key="9">
    <source>
        <dbReference type="ARBA" id="ARBA00022605"/>
    </source>
</evidence>
<sequence>MPMLKEPWKKYKKFEPLNLPNRQWPSKTIDKPPRWLSTDLRDGNQSLVDPMDGEQKWKYFQMLVQLGYKEIEVSFPSASQTDFDFTQRLVTTPGIVPDDVWLQVLSPCRKELIRRTVDSLKGARKAILHLYLATSPCFQNIVFNMNNAETKALAVECTKYARSITKDDPSMAGTEWAYEFSPETFSDSSPEFVIEVCEAVKAAWEPSVENPIIFNLPATVEMSTPNVYADQIEYFCRNISEREKICVSLHPHNDRGCAVAAAELAQMAGADRVEGTLFGNGERTGNVDLVTLALNLYTQGIHPNIDFSDLKSVIDVVESSNKIPVHPRAPYGGQLVVCAFSGSHQDAIKKGFQVRKQTGANDESHWQVPYLPLDPQDIGRTYEAIIRVNSQSGKGGVAWIIQRQLELDLPRGLQVAFSKIVQRETDMLGRELLPTEITKLFEESYHLKRNPRFSLVDYEITADRSKSPAPPETGKTQSSRNLKRLFKGVIEIDGQEHSIQGSGNGAISSLADALKNLGIDLDVADYKEHTIGTDKNAKAATYIECTAAGSSQRVWGVGIHQDVVQASLIALLSAASSFLSSRPSTPIPFRPKRSNTLEIPSPESSPKQKNEKTNGLVNKLEASVNGDH</sequence>
<evidence type="ECO:0000256" key="11">
    <source>
        <dbReference type="ARBA" id="ARBA00022723"/>
    </source>
</evidence>
<evidence type="ECO:0000256" key="14">
    <source>
        <dbReference type="SAM" id="MobiDB-lite"/>
    </source>
</evidence>
<dbReference type="GO" id="GO:0009098">
    <property type="term" value="P:L-leucine biosynthetic process"/>
    <property type="evidence" value="ECO:0007669"/>
    <property type="project" value="UniProtKB-KW"/>
</dbReference>
<dbReference type="NCBIfam" id="NF002991">
    <property type="entry name" value="PRK03739.1"/>
    <property type="match status" value="1"/>
</dbReference>
<dbReference type="PROSITE" id="PS50991">
    <property type="entry name" value="PYR_CT"/>
    <property type="match status" value="1"/>
</dbReference>
<keyword evidence="11" id="KW-0479">Metal-binding</keyword>
<dbReference type="GO" id="GO:0046872">
    <property type="term" value="F:metal ion binding"/>
    <property type="evidence" value="ECO:0007669"/>
    <property type="project" value="UniProtKB-KW"/>
</dbReference>
<dbReference type="STRING" id="1448308.A0A2T2P9G4"/>
<keyword evidence="13" id="KW-0100">Branched-chain amino acid biosynthesis</keyword>
<dbReference type="CDD" id="cd07942">
    <property type="entry name" value="DRE_TIM_LeuA"/>
    <property type="match status" value="1"/>
</dbReference>
<comment type="pathway">
    <text evidence="4">Amino-acid biosynthesis; L-leucine biosynthesis; L-leucine from 3-methyl-2-oxobutanoate: step 1/4.</text>
</comment>
<evidence type="ECO:0000256" key="8">
    <source>
        <dbReference type="ARBA" id="ARBA00022430"/>
    </source>
</evidence>